<dbReference type="InterPro" id="IPR027417">
    <property type="entry name" value="P-loop_NTPase"/>
</dbReference>
<dbReference type="InterPro" id="IPR036770">
    <property type="entry name" value="Ankyrin_rpt-contain_sf"/>
</dbReference>
<dbReference type="Gene3D" id="1.25.40.20">
    <property type="entry name" value="Ankyrin repeat-containing domain"/>
    <property type="match status" value="1"/>
</dbReference>
<feature type="domain" description="NACHT" evidence="2">
    <location>
        <begin position="6"/>
        <end position="146"/>
    </location>
</feature>
<dbReference type="PANTHER" id="PTHR10039">
    <property type="entry name" value="AMELOGENIN"/>
    <property type="match status" value="1"/>
</dbReference>
<dbReference type="SUPFAM" id="SSF52540">
    <property type="entry name" value="P-loop containing nucleoside triphosphate hydrolases"/>
    <property type="match status" value="1"/>
</dbReference>
<evidence type="ECO:0000313" key="3">
    <source>
        <dbReference type="EMBL" id="OXV11091.1"/>
    </source>
</evidence>
<dbReference type="InterPro" id="IPR007111">
    <property type="entry name" value="NACHT_NTPase"/>
</dbReference>
<evidence type="ECO:0000256" key="1">
    <source>
        <dbReference type="ARBA" id="ARBA00022737"/>
    </source>
</evidence>
<evidence type="ECO:0000313" key="4">
    <source>
        <dbReference type="Proteomes" id="UP000243515"/>
    </source>
</evidence>
<feature type="non-terminal residue" evidence="3">
    <location>
        <position position="487"/>
    </location>
</feature>
<gene>
    <name evidence="3" type="ORF">Egran_01149</name>
</gene>
<keyword evidence="1" id="KW-0677">Repeat</keyword>
<protein>
    <recommendedName>
        <fullName evidence="2">NACHT domain-containing protein</fullName>
    </recommendedName>
</protein>
<evidence type="ECO:0000259" key="2">
    <source>
        <dbReference type="PROSITE" id="PS50837"/>
    </source>
</evidence>
<accession>A0A232M3W2</accession>
<keyword evidence="4" id="KW-1185">Reference proteome</keyword>
<dbReference type="Gene3D" id="3.40.50.300">
    <property type="entry name" value="P-loop containing nucleotide triphosphate hydrolases"/>
    <property type="match status" value="1"/>
</dbReference>
<name>A0A232M3W2_9EURO</name>
<dbReference type="Proteomes" id="UP000243515">
    <property type="component" value="Unassembled WGS sequence"/>
</dbReference>
<comment type="caution">
    <text evidence="3">The sequence shown here is derived from an EMBL/GenBank/DDBJ whole genome shotgun (WGS) entry which is preliminary data.</text>
</comment>
<dbReference type="InterPro" id="IPR054471">
    <property type="entry name" value="GPIID_WHD"/>
</dbReference>
<dbReference type="OrthoDB" id="195446at2759"/>
<dbReference type="PROSITE" id="PS50837">
    <property type="entry name" value="NACHT"/>
    <property type="match status" value="1"/>
</dbReference>
<dbReference type="InterPro" id="IPR056884">
    <property type="entry name" value="NPHP3-like_N"/>
</dbReference>
<dbReference type="Pfam" id="PF22939">
    <property type="entry name" value="WHD_GPIID"/>
    <property type="match status" value="1"/>
</dbReference>
<proteinExistence type="predicted"/>
<dbReference type="AlphaFoldDB" id="A0A232M3W2"/>
<organism evidence="3 4">
    <name type="scientific">Elaphomyces granulatus</name>
    <dbReference type="NCBI Taxonomy" id="519963"/>
    <lineage>
        <taxon>Eukaryota</taxon>
        <taxon>Fungi</taxon>
        <taxon>Dikarya</taxon>
        <taxon>Ascomycota</taxon>
        <taxon>Pezizomycotina</taxon>
        <taxon>Eurotiomycetes</taxon>
        <taxon>Eurotiomycetidae</taxon>
        <taxon>Eurotiales</taxon>
        <taxon>Elaphomycetaceae</taxon>
        <taxon>Elaphomyces</taxon>
    </lineage>
</organism>
<dbReference type="PANTHER" id="PTHR10039:SF15">
    <property type="entry name" value="NACHT DOMAIN-CONTAINING PROTEIN"/>
    <property type="match status" value="1"/>
</dbReference>
<dbReference type="SUPFAM" id="SSF48403">
    <property type="entry name" value="Ankyrin repeat"/>
    <property type="match status" value="1"/>
</dbReference>
<dbReference type="EMBL" id="NPHW01002611">
    <property type="protein sequence ID" value="OXV11091.1"/>
    <property type="molecule type" value="Genomic_DNA"/>
</dbReference>
<sequence length="487" mass="55955">MRGNLPTLLCVGIPGAGKTVLASIAIEYLQSPERSEKLRVAYFFCNYQRQEEQKTQDILAALLRQLVEQQDQIPEGVHKLYQSYKSSRPSSDELFKILSIIGNHDRVYLIVDALDECSEEVRKRVCKKIRSLQDISNTSFMATSRPIDAMNKEFPPNSRFEIRAQAEDVEMYLETELKYLPECISDSPDMRRDVKKCIADGIDGMFLLSRLYLDSLKDKYTTREVKDTLRISTDLTVVYDSAIKRIESQPEPRRNWARRVLSWVLHSRRPLTFGEFRHALAIKLGDYQIDEENLPRLGEIISFCAGLVTLNNQSNVIQLVHYTTKQYFETVQERYDWTRNAPVEISKLCLTYLSFNTFAGGFAPDDESFEERLNQNSLLDYAAHYWGEHVYGVQKDFQIQKLAKSFLQNPALTSSISQAMFAQAEARFRSPGYSQHTPQMTGLHLAAVFGLDVLLSDLLIENQSNVDERDSHNQTPLYLAAMRGHEE</sequence>
<reference evidence="3 4" key="1">
    <citation type="journal article" date="2015" name="Environ. Microbiol.">
        <title>Metagenome sequence of Elaphomyces granulatus from sporocarp tissue reveals Ascomycota ectomycorrhizal fingerprints of genome expansion and a Proteobacteria-rich microbiome.</title>
        <authorList>
            <person name="Quandt C.A."/>
            <person name="Kohler A."/>
            <person name="Hesse C.N."/>
            <person name="Sharpton T.J."/>
            <person name="Martin F."/>
            <person name="Spatafora J.W."/>
        </authorList>
    </citation>
    <scope>NUCLEOTIDE SEQUENCE [LARGE SCALE GENOMIC DNA]</scope>
    <source>
        <strain evidence="3 4">OSC145934</strain>
    </source>
</reference>
<dbReference type="Pfam" id="PF24883">
    <property type="entry name" value="NPHP3_N"/>
    <property type="match status" value="1"/>
</dbReference>